<evidence type="ECO:0000256" key="1">
    <source>
        <dbReference type="SAM" id="MobiDB-lite"/>
    </source>
</evidence>
<reference evidence="2 3" key="1">
    <citation type="journal article" date="2019" name="Genome Biol. Evol.">
        <title>Insights into the evolution of the New World diploid cottons (Gossypium, subgenus Houzingenia) based on genome sequencing.</title>
        <authorList>
            <person name="Grover C.E."/>
            <person name="Arick M.A. 2nd"/>
            <person name="Thrash A."/>
            <person name="Conover J.L."/>
            <person name="Sanders W.S."/>
            <person name="Peterson D.G."/>
            <person name="Frelichowski J.E."/>
            <person name="Scheffler J.A."/>
            <person name="Scheffler B.E."/>
            <person name="Wendel J.F."/>
        </authorList>
    </citation>
    <scope>NUCLEOTIDE SEQUENCE [LARGE SCALE GENOMIC DNA]</scope>
    <source>
        <strain evidence="2">57</strain>
        <tissue evidence="2">Leaf</tissue>
    </source>
</reference>
<protein>
    <submittedName>
        <fullName evidence="2">Uncharacterized protein</fullName>
    </submittedName>
</protein>
<feature type="compositionally biased region" description="Low complexity" evidence="1">
    <location>
        <begin position="1"/>
        <end position="14"/>
    </location>
</feature>
<name>A0A7J8VVB5_9ROSI</name>
<feature type="compositionally biased region" description="Low complexity" evidence="1">
    <location>
        <begin position="39"/>
        <end position="58"/>
    </location>
</feature>
<keyword evidence="3" id="KW-1185">Reference proteome</keyword>
<dbReference type="AlphaFoldDB" id="A0A7J8VVB5"/>
<dbReference type="EMBL" id="JABFAB010000012">
    <property type="protein sequence ID" value="MBA0666745.1"/>
    <property type="molecule type" value="Genomic_DNA"/>
</dbReference>
<comment type="caution">
    <text evidence="2">The sequence shown here is derived from an EMBL/GenBank/DDBJ whole genome shotgun (WGS) entry which is preliminary data.</text>
</comment>
<evidence type="ECO:0000313" key="2">
    <source>
        <dbReference type="EMBL" id="MBA0666745.1"/>
    </source>
</evidence>
<feature type="region of interest" description="Disordered" evidence="1">
    <location>
        <begin position="1"/>
        <end position="58"/>
    </location>
</feature>
<evidence type="ECO:0000313" key="3">
    <source>
        <dbReference type="Proteomes" id="UP000593573"/>
    </source>
</evidence>
<proteinExistence type="predicted"/>
<feature type="compositionally biased region" description="Basic and acidic residues" evidence="1">
    <location>
        <begin position="16"/>
        <end position="31"/>
    </location>
</feature>
<organism evidence="2 3">
    <name type="scientific">Gossypium klotzschianum</name>
    <dbReference type="NCBI Taxonomy" id="34286"/>
    <lineage>
        <taxon>Eukaryota</taxon>
        <taxon>Viridiplantae</taxon>
        <taxon>Streptophyta</taxon>
        <taxon>Embryophyta</taxon>
        <taxon>Tracheophyta</taxon>
        <taxon>Spermatophyta</taxon>
        <taxon>Magnoliopsida</taxon>
        <taxon>eudicotyledons</taxon>
        <taxon>Gunneridae</taxon>
        <taxon>Pentapetalae</taxon>
        <taxon>rosids</taxon>
        <taxon>malvids</taxon>
        <taxon>Malvales</taxon>
        <taxon>Malvaceae</taxon>
        <taxon>Malvoideae</taxon>
        <taxon>Gossypium</taxon>
    </lineage>
</organism>
<sequence length="58" mass="6727">MKVNSTANITISNSSRRKETTANSRPNERNKPPPPPIRFLPLLQHQQQPQPRRLQLSR</sequence>
<gene>
    <name evidence="2" type="ORF">Goklo_003115</name>
</gene>
<accession>A0A7J8VVB5</accession>
<dbReference type="Proteomes" id="UP000593573">
    <property type="component" value="Unassembled WGS sequence"/>
</dbReference>
<feature type="non-terminal residue" evidence="2">
    <location>
        <position position="58"/>
    </location>
</feature>